<dbReference type="EMBL" id="GEDG01022970">
    <property type="protein sequence ID" value="JAP17085.1"/>
    <property type="molecule type" value="Transcribed_RNA"/>
</dbReference>
<evidence type="ECO:0000313" key="1">
    <source>
        <dbReference type="EMBL" id="JAP17085.1"/>
    </source>
</evidence>
<sequence length="62" mass="7062">MIDQLIKNYYLAFTKETHTHQLAPLAIIPLLKKTQPLISAKTSTRGFPPICSSLGRVTRYLY</sequence>
<name>A0A0V0HA60_SOLCH</name>
<protein>
    <submittedName>
        <fullName evidence="1">Putative ovule protein</fullName>
    </submittedName>
</protein>
<dbReference type="AlphaFoldDB" id="A0A0V0HA60"/>
<proteinExistence type="predicted"/>
<organism evidence="1">
    <name type="scientific">Solanum chacoense</name>
    <name type="common">Chaco potato</name>
    <dbReference type="NCBI Taxonomy" id="4108"/>
    <lineage>
        <taxon>Eukaryota</taxon>
        <taxon>Viridiplantae</taxon>
        <taxon>Streptophyta</taxon>
        <taxon>Embryophyta</taxon>
        <taxon>Tracheophyta</taxon>
        <taxon>Spermatophyta</taxon>
        <taxon>Magnoliopsida</taxon>
        <taxon>eudicotyledons</taxon>
        <taxon>Gunneridae</taxon>
        <taxon>Pentapetalae</taxon>
        <taxon>asterids</taxon>
        <taxon>lamiids</taxon>
        <taxon>Solanales</taxon>
        <taxon>Solanaceae</taxon>
        <taxon>Solanoideae</taxon>
        <taxon>Solaneae</taxon>
        <taxon>Solanum</taxon>
    </lineage>
</organism>
<accession>A0A0V0HA60</accession>
<reference evidence="1" key="1">
    <citation type="submission" date="2015-12" db="EMBL/GenBank/DDBJ databases">
        <title>Gene expression during late stages of embryo sac development: a critical building block for successful pollen-pistil interactions.</title>
        <authorList>
            <person name="Liu Y."/>
            <person name="Joly V."/>
            <person name="Sabar M."/>
            <person name="Matton D.P."/>
        </authorList>
    </citation>
    <scope>NUCLEOTIDE SEQUENCE</scope>
</reference>